<accession>A0ABV2GWA0</accession>
<sequence length="96" mass="10593">MKRHAIGVILIVALFAAVLALDPHKWTNNASPIRSVDTVDAMVRSVQWNRVGIYLVSIENGPSVLIKDKRPHLIGSRASIERVTRDNGSVSYRFAG</sequence>
<keyword evidence="2" id="KW-1185">Reference proteome</keyword>
<dbReference type="EMBL" id="JBEPMC010000012">
    <property type="protein sequence ID" value="MET3582575.1"/>
    <property type="molecule type" value="Genomic_DNA"/>
</dbReference>
<protein>
    <submittedName>
        <fullName evidence="1">Uncharacterized protein</fullName>
    </submittedName>
</protein>
<dbReference type="Proteomes" id="UP001549204">
    <property type="component" value="Unassembled WGS sequence"/>
</dbReference>
<evidence type="ECO:0000313" key="1">
    <source>
        <dbReference type="EMBL" id="MET3582575.1"/>
    </source>
</evidence>
<comment type="caution">
    <text evidence="1">The sequence shown here is derived from an EMBL/GenBank/DDBJ whole genome shotgun (WGS) entry which is preliminary data.</text>
</comment>
<gene>
    <name evidence="1" type="ORF">ABID19_005637</name>
</gene>
<dbReference type="RefSeq" id="WP_354494091.1">
    <property type="nucleotide sequence ID" value="NZ_JBEPMC010000012.1"/>
</dbReference>
<name>A0ABV2GWA0_9HYPH</name>
<organism evidence="1 2">
    <name type="scientific">Mesorhizobium robiniae</name>
    <dbReference type="NCBI Taxonomy" id="559315"/>
    <lineage>
        <taxon>Bacteria</taxon>
        <taxon>Pseudomonadati</taxon>
        <taxon>Pseudomonadota</taxon>
        <taxon>Alphaproteobacteria</taxon>
        <taxon>Hyphomicrobiales</taxon>
        <taxon>Phyllobacteriaceae</taxon>
        <taxon>Mesorhizobium</taxon>
    </lineage>
</organism>
<evidence type="ECO:0000313" key="2">
    <source>
        <dbReference type="Proteomes" id="UP001549204"/>
    </source>
</evidence>
<proteinExistence type="predicted"/>
<reference evidence="1 2" key="1">
    <citation type="submission" date="2024-06" db="EMBL/GenBank/DDBJ databases">
        <title>Genomic Encyclopedia of Type Strains, Phase IV (KMG-IV): sequencing the most valuable type-strain genomes for metagenomic binning, comparative biology and taxonomic classification.</title>
        <authorList>
            <person name="Goeker M."/>
        </authorList>
    </citation>
    <scope>NUCLEOTIDE SEQUENCE [LARGE SCALE GENOMIC DNA]</scope>
    <source>
        <strain evidence="1 2">DSM 100022</strain>
    </source>
</reference>